<feature type="domain" description="Aldehyde dehydrogenase" evidence="2">
    <location>
        <begin position="7"/>
        <end position="454"/>
    </location>
</feature>
<dbReference type="Gene3D" id="3.40.309.10">
    <property type="entry name" value="Aldehyde Dehydrogenase, Chain A, domain 2"/>
    <property type="match status" value="1"/>
</dbReference>
<proteinExistence type="predicted"/>
<protein>
    <submittedName>
        <fullName evidence="3">Succinate-semialdehyde dehydrogenase</fullName>
    </submittedName>
</protein>
<dbReference type="Gene3D" id="3.40.605.10">
    <property type="entry name" value="Aldehyde Dehydrogenase, Chain A, domain 1"/>
    <property type="match status" value="1"/>
</dbReference>
<sequence length="461" mass="47959">MSTPGSLTATDPTTGAVIREVPAATAAQIEATLARAASAFGSWRRTSFAERSALLKAVAAELRSHSEDFAMLMTEEMGKPIGEGRGEVEKAAWAAEHYAEFGAAYLAAENVESDATRSYVQYLPIGPVLGVLPWNAPFWLAFRFCAPAIMAGNTAVMKPDPHVPGCGAAIAEAFVAAGAPEGVFQTLELATADVEAVIRDPRIAAVSFTGSDRAGAAVATVAASEIKPAVLELGGSDPCVVLADADLNAAADVITLSRIINAGQSCIAAKRIIVERGVHDEFVGLLRDRLAALRVGDPRDEAVQVGPIARADLRDNLHRQVTETVAAGATCLLGGELPAGPGFFYPVTLLTGVTPGMTACAEETFGPVAAVLAADDAEQALAIANDTRYGLAASVWTSPERGEAMARELEAGQVAVNGIVKTDPRLPSGGVKRSGYGRELGRHGIHEFVNAQQVWVGPKRG</sequence>
<evidence type="ECO:0000256" key="1">
    <source>
        <dbReference type="ARBA" id="ARBA00023002"/>
    </source>
</evidence>
<dbReference type="PANTHER" id="PTHR43217:SF1">
    <property type="entry name" value="SUCCINATE SEMIALDEHYDE DEHYDROGENASE [NAD(P)+] SAD"/>
    <property type="match status" value="1"/>
</dbReference>
<dbReference type="InterPro" id="IPR016161">
    <property type="entry name" value="Ald_DH/histidinol_DH"/>
</dbReference>
<dbReference type="InterPro" id="IPR015590">
    <property type="entry name" value="Aldehyde_DH_dom"/>
</dbReference>
<dbReference type="Proteomes" id="UP001060504">
    <property type="component" value="Unassembled WGS sequence"/>
</dbReference>
<organism evidence="3 4">
    <name type="scientific">Mycolicibacterium cyprinidarum</name>
    <dbReference type="NCBI Taxonomy" id="2860311"/>
    <lineage>
        <taxon>Bacteria</taxon>
        <taxon>Bacillati</taxon>
        <taxon>Actinomycetota</taxon>
        <taxon>Actinomycetes</taxon>
        <taxon>Mycobacteriales</taxon>
        <taxon>Mycobacteriaceae</taxon>
        <taxon>Mycolicibacterium</taxon>
    </lineage>
</organism>
<keyword evidence="1" id="KW-0560">Oxidoreductase</keyword>
<dbReference type="PANTHER" id="PTHR43217">
    <property type="entry name" value="SUCCINATE SEMIALDEHYDE DEHYDROGENASE [NAD(P)+] SAD"/>
    <property type="match status" value="1"/>
</dbReference>
<reference evidence="3 4" key="1">
    <citation type="submission" date="2021-08" db="EMBL/GenBank/DDBJ databases">
        <title>Draft genome sequence of Mycolicibacterium sp. NGTWS1702 strain.</title>
        <authorList>
            <person name="Matsumoto M."/>
            <person name="Tang B.C.C."/>
            <person name="Machida Y."/>
            <person name="Matoyama H."/>
            <person name="Kishihara T."/>
            <person name="Sato S."/>
            <person name="Kondo I."/>
            <person name="Sano M."/>
            <person name="Kato G."/>
        </authorList>
    </citation>
    <scope>NUCLEOTIDE SEQUENCE [LARGE SCALE GENOMIC DNA]</scope>
    <source>
        <strain evidence="3 4">NGTWSNA01</strain>
    </source>
</reference>
<evidence type="ECO:0000313" key="3">
    <source>
        <dbReference type="EMBL" id="GJF13382.1"/>
    </source>
</evidence>
<dbReference type="Pfam" id="PF00171">
    <property type="entry name" value="Aldedh"/>
    <property type="match status" value="1"/>
</dbReference>
<dbReference type="InterPro" id="IPR016162">
    <property type="entry name" value="Ald_DH_N"/>
</dbReference>
<dbReference type="SUPFAM" id="SSF53720">
    <property type="entry name" value="ALDH-like"/>
    <property type="match status" value="1"/>
</dbReference>
<dbReference type="InterPro" id="IPR016163">
    <property type="entry name" value="Ald_DH_C"/>
</dbReference>
<keyword evidence="4" id="KW-1185">Reference proteome</keyword>
<evidence type="ECO:0000313" key="4">
    <source>
        <dbReference type="Proteomes" id="UP001060504"/>
    </source>
</evidence>
<evidence type="ECO:0000259" key="2">
    <source>
        <dbReference type="Pfam" id="PF00171"/>
    </source>
</evidence>
<comment type="caution">
    <text evidence="3">The sequence shown here is derived from an EMBL/GenBank/DDBJ whole genome shotgun (WGS) entry which is preliminary data.</text>
</comment>
<name>A0ABQ4VBS2_9MYCO</name>
<gene>
    <name evidence="3" type="ORF">NGTWS1702_13620</name>
</gene>
<accession>A0ABQ4VBS2</accession>
<dbReference type="InterPro" id="IPR047110">
    <property type="entry name" value="GABD/Sad-like"/>
</dbReference>
<dbReference type="EMBL" id="BPRH01001440">
    <property type="protein sequence ID" value="GJF13382.1"/>
    <property type="molecule type" value="Genomic_DNA"/>
</dbReference>